<dbReference type="InterPro" id="IPR015421">
    <property type="entry name" value="PyrdxlP-dep_Trfase_major"/>
</dbReference>
<dbReference type="Pfam" id="PF01041">
    <property type="entry name" value="DegT_DnrJ_EryC1"/>
    <property type="match status" value="1"/>
</dbReference>
<evidence type="ECO:0000256" key="4">
    <source>
        <dbReference type="PIRSR" id="PIRSR000390-2"/>
    </source>
</evidence>
<evidence type="ECO:0000256" key="1">
    <source>
        <dbReference type="ARBA" id="ARBA00022898"/>
    </source>
</evidence>
<sequence length="366" mass="40654">MIKFLDLHKVNQRFENEFQEKFKAFLASGRYVLGREVETFEHDYAAYCGTAHCIGVSNGLDALTLIFKAYKILGKLNDGDEVIVPANTYIASILAIINAGLTPVLVEPDQETFNISPKEIKKAISVKTKAILAVHLYGQLADMDAIQALAKAQDLLVVEDAAQAHGAIHNNGKRAGNLSHAAAFSFYPGKNLGALGDAGAVTTNDSALAKTIFLLRNYGSEKKYINQHLGYNNRLDELQAAFLNVKLKHLDADNDRRQHIALKYLAEINNKKVLLPTCKAVKSHVFHVFVVLVTDRAHFMTYLQAKGIETLIHYPVPPHQQEALKTFNTKKFPITEAIHQRIVSLPISPVLSHQDVDFIINTINTY</sequence>
<reference evidence="7" key="2">
    <citation type="submission" date="2014-07" db="EMBL/GenBank/DDBJ databases">
        <title>Genome sequence of Mangrovimonas yunxiaonensis.</title>
        <authorList>
            <person name="Li Y."/>
            <person name="Zheng T."/>
        </authorList>
    </citation>
    <scope>NUCLEOTIDE SEQUENCE [LARGE SCALE GENOMIC DNA]</scope>
    <source>
        <strain evidence="7">LY01</strain>
    </source>
</reference>
<keyword evidence="6" id="KW-0032">Aminotransferase</keyword>
<dbReference type="GO" id="GO:0008483">
    <property type="term" value="F:transaminase activity"/>
    <property type="evidence" value="ECO:0007669"/>
    <property type="project" value="UniProtKB-KW"/>
</dbReference>
<dbReference type="EMBL" id="JPFK01000002">
    <property type="protein sequence ID" value="KFB02381.1"/>
    <property type="molecule type" value="Genomic_DNA"/>
</dbReference>
<dbReference type="CDD" id="cd00616">
    <property type="entry name" value="AHBA_syn"/>
    <property type="match status" value="1"/>
</dbReference>
<dbReference type="OrthoDB" id="9804264at2"/>
<evidence type="ECO:0000256" key="2">
    <source>
        <dbReference type="ARBA" id="ARBA00037999"/>
    </source>
</evidence>
<dbReference type="InterPro" id="IPR000653">
    <property type="entry name" value="DegT/StrS_aminotransferase"/>
</dbReference>
<keyword evidence="6" id="KW-0808">Transferase</keyword>
<dbReference type="InterPro" id="IPR015424">
    <property type="entry name" value="PyrdxlP-dep_Trfase"/>
</dbReference>
<feature type="modified residue" description="N6-(pyridoxal phosphate)lysine" evidence="4">
    <location>
        <position position="190"/>
    </location>
</feature>
<name>A0A084TNU5_9FLAO</name>
<dbReference type="GO" id="GO:0030170">
    <property type="term" value="F:pyridoxal phosphate binding"/>
    <property type="evidence" value="ECO:0007669"/>
    <property type="project" value="TreeGrafter"/>
</dbReference>
<keyword evidence="7" id="KW-1185">Reference proteome</keyword>
<evidence type="ECO:0000313" key="7">
    <source>
        <dbReference type="Proteomes" id="UP000028521"/>
    </source>
</evidence>
<dbReference type="PANTHER" id="PTHR30244:SF36">
    <property type="entry name" value="3-OXO-GLUCOSE-6-PHOSPHATE:GLUTAMATE AMINOTRANSFERASE"/>
    <property type="match status" value="1"/>
</dbReference>
<evidence type="ECO:0000313" key="6">
    <source>
        <dbReference type="EMBL" id="KFB02381.1"/>
    </source>
</evidence>
<dbReference type="RefSeq" id="WP_036118420.1">
    <property type="nucleotide sequence ID" value="NZ_BMET01000002.1"/>
</dbReference>
<dbReference type="PIRSF" id="PIRSF000390">
    <property type="entry name" value="PLP_StrS"/>
    <property type="match status" value="1"/>
</dbReference>
<dbReference type="eggNOG" id="COG0399">
    <property type="taxonomic scope" value="Bacteria"/>
</dbReference>
<gene>
    <name evidence="6" type="ORF">IA57_01745</name>
</gene>
<proteinExistence type="inferred from homology"/>
<dbReference type="STRING" id="1197477.IA57_01745"/>
<comment type="similarity">
    <text evidence="2 5">Belongs to the DegT/DnrJ/EryC1 family.</text>
</comment>
<comment type="caution">
    <text evidence="6">The sequence shown here is derived from an EMBL/GenBank/DDBJ whole genome shotgun (WGS) entry which is preliminary data.</text>
</comment>
<evidence type="ECO:0000256" key="3">
    <source>
        <dbReference type="PIRSR" id="PIRSR000390-1"/>
    </source>
</evidence>
<protein>
    <submittedName>
        <fullName evidence="6">Aminotransferase</fullName>
    </submittedName>
</protein>
<organism evidence="6 7">
    <name type="scientific">Mangrovimonas yunxiaonensis</name>
    <dbReference type="NCBI Taxonomy" id="1197477"/>
    <lineage>
        <taxon>Bacteria</taxon>
        <taxon>Pseudomonadati</taxon>
        <taxon>Bacteroidota</taxon>
        <taxon>Flavobacteriia</taxon>
        <taxon>Flavobacteriales</taxon>
        <taxon>Flavobacteriaceae</taxon>
        <taxon>Mangrovimonas</taxon>
    </lineage>
</organism>
<dbReference type="PANTHER" id="PTHR30244">
    <property type="entry name" value="TRANSAMINASE"/>
    <property type="match status" value="1"/>
</dbReference>
<dbReference type="InterPro" id="IPR015422">
    <property type="entry name" value="PyrdxlP-dep_Trfase_small"/>
</dbReference>
<dbReference type="Proteomes" id="UP000028521">
    <property type="component" value="Unassembled WGS sequence"/>
</dbReference>
<dbReference type="AlphaFoldDB" id="A0A084TNU5"/>
<feature type="active site" description="Proton acceptor" evidence="3">
    <location>
        <position position="190"/>
    </location>
</feature>
<dbReference type="GO" id="GO:0000271">
    <property type="term" value="P:polysaccharide biosynthetic process"/>
    <property type="evidence" value="ECO:0007669"/>
    <property type="project" value="TreeGrafter"/>
</dbReference>
<dbReference type="Gene3D" id="3.40.640.10">
    <property type="entry name" value="Type I PLP-dependent aspartate aminotransferase-like (Major domain)"/>
    <property type="match status" value="1"/>
</dbReference>
<keyword evidence="1 4" id="KW-0663">Pyridoxal phosphate</keyword>
<evidence type="ECO:0000256" key="5">
    <source>
        <dbReference type="RuleBase" id="RU004508"/>
    </source>
</evidence>
<dbReference type="SUPFAM" id="SSF53383">
    <property type="entry name" value="PLP-dependent transferases"/>
    <property type="match status" value="1"/>
</dbReference>
<accession>A0A084TNU5</accession>
<dbReference type="Gene3D" id="3.90.1150.10">
    <property type="entry name" value="Aspartate Aminotransferase, domain 1"/>
    <property type="match status" value="1"/>
</dbReference>
<reference evidence="6 7" key="1">
    <citation type="journal article" date="2014" name="Genome Announc.">
        <title>Draft Genome Sequence of the Algicidal Bacterium Mangrovimonas yunxiaonensis Strain LY01.</title>
        <authorList>
            <person name="Li Y."/>
            <person name="Zhu H."/>
            <person name="Li C."/>
            <person name="Zhang H."/>
            <person name="Chen Z."/>
            <person name="Zheng W."/>
            <person name="Xu H."/>
            <person name="Zheng T."/>
        </authorList>
    </citation>
    <scope>NUCLEOTIDE SEQUENCE [LARGE SCALE GENOMIC DNA]</scope>
    <source>
        <strain evidence="6 7">LY01</strain>
    </source>
</reference>